<feature type="region of interest" description="Disordered" evidence="2">
    <location>
        <begin position="194"/>
        <end position="253"/>
    </location>
</feature>
<protein>
    <recommendedName>
        <fullName evidence="3">Thyroglobulin type-1 domain-containing protein</fullName>
    </recommendedName>
</protein>
<keyword evidence="5" id="KW-1185">Reference proteome</keyword>
<gene>
    <name evidence="4" type="ORF">BIW11_05243</name>
</gene>
<dbReference type="SUPFAM" id="SSF57610">
    <property type="entry name" value="Thyroglobulin type-1 domain"/>
    <property type="match status" value="1"/>
</dbReference>
<dbReference type="EMBL" id="MNPL01000279">
    <property type="protein sequence ID" value="OQR80159.1"/>
    <property type="molecule type" value="Genomic_DNA"/>
</dbReference>
<dbReference type="Gene3D" id="4.10.800.10">
    <property type="entry name" value="Thyroglobulin type-1"/>
    <property type="match status" value="1"/>
</dbReference>
<evidence type="ECO:0000256" key="1">
    <source>
        <dbReference type="ARBA" id="ARBA00023157"/>
    </source>
</evidence>
<dbReference type="InterPro" id="IPR036857">
    <property type="entry name" value="Thyroglobulin_1_sf"/>
</dbReference>
<feature type="domain" description="Thyroglobulin type-1" evidence="3">
    <location>
        <begin position="72"/>
        <end position="112"/>
    </location>
</feature>
<dbReference type="InterPro" id="IPR000716">
    <property type="entry name" value="Thyroglobulin_1"/>
</dbReference>
<dbReference type="InParanoid" id="A0A1V9Y343"/>
<proteinExistence type="predicted"/>
<dbReference type="AlphaFoldDB" id="A0A1V9Y343"/>
<reference evidence="4 5" key="1">
    <citation type="journal article" date="2017" name="Gigascience">
        <title>Draft genome of the honey bee ectoparasitic mite, Tropilaelaps mercedesae, is shaped by the parasitic life history.</title>
        <authorList>
            <person name="Dong X."/>
            <person name="Armstrong S.D."/>
            <person name="Xia D."/>
            <person name="Makepeace B.L."/>
            <person name="Darby A.C."/>
            <person name="Kadowaki T."/>
        </authorList>
    </citation>
    <scope>NUCLEOTIDE SEQUENCE [LARGE SCALE GENOMIC DNA]</scope>
    <source>
        <strain evidence="4">Wuxi-XJTLU</strain>
    </source>
</reference>
<keyword evidence="1" id="KW-1015">Disulfide bond</keyword>
<evidence type="ECO:0000259" key="3">
    <source>
        <dbReference type="Pfam" id="PF00086"/>
    </source>
</evidence>
<sequence length="253" mass="28156">MWFSGRWSQYGFPWEHSATANLIDYAALQCIGETCACVTHSGINITDWSSSIANCACPVIVREILDSARDLAIELPVCEHDGQFATMVCDENVCWSVDEHTGERKFHSRTHDEINSDIEGFEQRLVGRSARRKRSLSEDYGDDNNENDSLDDDPFNGAHKLSKVKVKQIDGTDDLFGSFAGSLDKLYPPGMKGFKSSASKAAKPCKDSGGESVVSSPRLPIKGRHRRRRPQPYMRPSLPMAGLQGEKDQGYHQ</sequence>
<comment type="caution">
    <text evidence="4">The sequence shown here is derived from an EMBL/GenBank/DDBJ whole genome shotgun (WGS) entry which is preliminary data.</text>
</comment>
<dbReference type="Pfam" id="PF00086">
    <property type="entry name" value="Thyroglobulin_1"/>
    <property type="match status" value="1"/>
</dbReference>
<evidence type="ECO:0000256" key="2">
    <source>
        <dbReference type="SAM" id="MobiDB-lite"/>
    </source>
</evidence>
<dbReference type="Proteomes" id="UP000192247">
    <property type="component" value="Unassembled WGS sequence"/>
</dbReference>
<accession>A0A1V9Y343</accession>
<evidence type="ECO:0000313" key="4">
    <source>
        <dbReference type="EMBL" id="OQR80159.1"/>
    </source>
</evidence>
<organism evidence="4 5">
    <name type="scientific">Tropilaelaps mercedesae</name>
    <dbReference type="NCBI Taxonomy" id="418985"/>
    <lineage>
        <taxon>Eukaryota</taxon>
        <taxon>Metazoa</taxon>
        <taxon>Ecdysozoa</taxon>
        <taxon>Arthropoda</taxon>
        <taxon>Chelicerata</taxon>
        <taxon>Arachnida</taxon>
        <taxon>Acari</taxon>
        <taxon>Parasitiformes</taxon>
        <taxon>Mesostigmata</taxon>
        <taxon>Gamasina</taxon>
        <taxon>Dermanyssoidea</taxon>
        <taxon>Laelapidae</taxon>
        <taxon>Tropilaelaps</taxon>
    </lineage>
</organism>
<evidence type="ECO:0000313" key="5">
    <source>
        <dbReference type="Proteomes" id="UP000192247"/>
    </source>
</evidence>
<name>A0A1V9Y343_9ACAR</name>
<feature type="region of interest" description="Disordered" evidence="2">
    <location>
        <begin position="132"/>
        <end position="156"/>
    </location>
</feature>
<feature type="compositionally biased region" description="Basic residues" evidence="2">
    <location>
        <begin position="221"/>
        <end position="230"/>
    </location>
</feature>
<feature type="compositionally biased region" description="Acidic residues" evidence="2">
    <location>
        <begin position="139"/>
        <end position="154"/>
    </location>
</feature>